<evidence type="ECO:0000313" key="2">
    <source>
        <dbReference type="EMBL" id="TBT85377.1"/>
    </source>
</evidence>
<keyword evidence="3" id="KW-1185">Reference proteome</keyword>
<reference evidence="2 3" key="1">
    <citation type="submission" date="2019-01" db="EMBL/GenBank/DDBJ databases">
        <title>Lactibacter flavus gen. nov., sp. nov., a novel bacterium of the family Propionibacteriaceae isolated from raw milk and dairy products.</title>
        <authorList>
            <person name="Huptas C."/>
            <person name="Wenning M."/>
            <person name="Breitenwieser F."/>
            <person name="Doll E."/>
            <person name="Von Neubeck M."/>
            <person name="Busse H.-J."/>
            <person name="Scherer S."/>
        </authorList>
    </citation>
    <scope>NUCLEOTIDE SEQUENCE [LARGE SCALE GENOMIC DNA]</scope>
    <source>
        <strain evidence="2 3">KCTC 33808</strain>
    </source>
</reference>
<dbReference type="Pfam" id="PF08379">
    <property type="entry name" value="Bact_transglu_N"/>
    <property type="match status" value="1"/>
</dbReference>
<evidence type="ECO:0000259" key="1">
    <source>
        <dbReference type="SMART" id="SM00460"/>
    </source>
</evidence>
<name>A0A4Q9KEB9_9ACTN</name>
<protein>
    <submittedName>
        <fullName evidence="2">Transglutaminase family protein</fullName>
    </submittedName>
</protein>
<organism evidence="2 3">
    <name type="scientific">Propioniciclava sinopodophylli</name>
    <dbReference type="NCBI Taxonomy" id="1837344"/>
    <lineage>
        <taxon>Bacteria</taxon>
        <taxon>Bacillati</taxon>
        <taxon>Actinomycetota</taxon>
        <taxon>Actinomycetes</taxon>
        <taxon>Propionibacteriales</taxon>
        <taxon>Propionibacteriaceae</taxon>
        <taxon>Propioniciclava</taxon>
    </lineage>
</organism>
<dbReference type="InterPro" id="IPR013589">
    <property type="entry name" value="Bac_transglu_N"/>
</dbReference>
<dbReference type="AlphaFoldDB" id="A0A4Q9KEB9"/>
<dbReference type="PANTHER" id="PTHR33490:SF7">
    <property type="entry name" value="BLR2979 PROTEIN"/>
    <property type="match status" value="1"/>
</dbReference>
<dbReference type="InterPro" id="IPR002931">
    <property type="entry name" value="Transglutaminase-like"/>
</dbReference>
<comment type="caution">
    <text evidence="2">The sequence shown here is derived from an EMBL/GenBank/DDBJ whole genome shotgun (WGS) entry which is preliminary data.</text>
</comment>
<dbReference type="OrthoDB" id="9804023at2"/>
<accession>A0A4Q9KEB9</accession>
<dbReference type="SMART" id="SM00460">
    <property type="entry name" value="TGc"/>
    <property type="match status" value="1"/>
</dbReference>
<dbReference type="EMBL" id="SDMQ01000005">
    <property type="protein sequence ID" value="TBT85377.1"/>
    <property type="molecule type" value="Genomic_DNA"/>
</dbReference>
<dbReference type="InterPro" id="IPR038765">
    <property type="entry name" value="Papain-like_cys_pep_sf"/>
</dbReference>
<feature type="domain" description="Transglutaminase-like" evidence="1">
    <location>
        <begin position="188"/>
        <end position="258"/>
    </location>
</feature>
<dbReference type="RefSeq" id="WP_131167718.1">
    <property type="nucleotide sequence ID" value="NZ_SDMQ01000005.1"/>
</dbReference>
<gene>
    <name evidence="2" type="ORF">ET989_06415</name>
</gene>
<dbReference type="Pfam" id="PF01841">
    <property type="entry name" value="Transglut_core"/>
    <property type="match status" value="1"/>
</dbReference>
<evidence type="ECO:0000313" key="3">
    <source>
        <dbReference type="Proteomes" id="UP000292373"/>
    </source>
</evidence>
<dbReference type="Gene3D" id="3.10.620.30">
    <property type="match status" value="1"/>
</dbReference>
<dbReference type="SUPFAM" id="SSF54001">
    <property type="entry name" value="Cysteine proteinases"/>
    <property type="match status" value="1"/>
</dbReference>
<dbReference type="PANTHER" id="PTHR33490">
    <property type="entry name" value="BLR5614 PROTEIN-RELATED"/>
    <property type="match status" value="1"/>
</dbReference>
<sequence>MTPQAAHHLAPRRYEVRHVTAYTYEDDVTASYGRACLRPRETPSQRVLEHTIEVTPTPDVLDEHVDVFGNYSHYLEIGTAHRALTVTKRSVVEVAYPAVDVDALNRWTVAEAAAALPEDPHVDPLERAMLLMPSELVDLGPEVADFARTLAWPDRPLGDAIVAVTRDIYRDFAYTKGATTTKTTLPELLASRAGVCQDFAHLAVGVFRSVGLPARYVSGYIETVPPPGQPKLAGSDATHAWAAVLVPGGAWVDLDPTNDHLADSRYIMTAWGRDFRDVSPLKGVIFTEGASSSLTVGVDVIRLEDQP</sequence>
<dbReference type="Proteomes" id="UP000292373">
    <property type="component" value="Unassembled WGS sequence"/>
</dbReference>
<proteinExistence type="predicted"/>